<dbReference type="InterPro" id="IPR036104">
    <property type="entry name" value="BFN_sf"/>
</dbReference>
<reference evidence="3 4" key="1">
    <citation type="submission" date="2019-11" db="EMBL/GenBank/DDBJ databases">
        <title>Acidiferrimicrobium australis gen. nov., sp. nov., an acidophilic and obligately heterotrophic, member of the Actinobacteria that catalyses dissimilatory oxido- reduction of iron isolated from metal-rich acidic water in Chile.</title>
        <authorList>
            <person name="Gonzalez D."/>
            <person name="Huber K."/>
            <person name="Hedrich S."/>
            <person name="Rojas-Villalobos C."/>
            <person name="Quatrini R."/>
            <person name="Dinamarca M.A."/>
            <person name="Schwarz A."/>
            <person name="Canales C."/>
            <person name="Nancucheo I."/>
        </authorList>
    </citation>
    <scope>NUCLEOTIDE SEQUENCE [LARGE SCALE GENOMIC DNA]</scope>
    <source>
        <strain evidence="3 4">USS-CCA1</strain>
    </source>
</reference>
<dbReference type="InterPro" id="IPR003729">
    <property type="entry name" value="Bi_nuclease_dom"/>
</dbReference>
<keyword evidence="4" id="KW-1185">Reference proteome</keyword>
<evidence type="ECO:0000259" key="2">
    <source>
        <dbReference type="PROSITE" id="PS51658"/>
    </source>
</evidence>
<comment type="caution">
    <text evidence="3">The sequence shown here is derived from an EMBL/GenBank/DDBJ whole genome shotgun (WGS) entry which is preliminary data.</text>
</comment>
<dbReference type="Proteomes" id="UP000437736">
    <property type="component" value="Unassembled WGS sequence"/>
</dbReference>
<sequence>MQKLCGVSVIDVSVAVPAGNGVEAGMVVLQEDEPPYRRIQMYVGQPEARAIRVAWRAEIPPRPSTWDLFVSTISLLGGSVEGAVLTDVEEGRHYFAELLLRPAGAAEALHITARPSDAIALVLRCPGASLQAYSPVLDGLAAAAVPPDAEGEVEVEGGPGGGAAPLTGTVHRPGGPKKAVAGGRVARRPPLNADEPVVGEPVVGEPLGSSDIAGSSTVDRAAPGA</sequence>
<protein>
    <recommendedName>
        <fullName evidence="2">BFN domain-containing protein</fullName>
    </recommendedName>
</protein>
<proteinExistence type="predicted"/>
<name>A0ABW9QXC6_9ACTN</name>
<organism evidence="3 4">
    <name type="scientific">Acidiferrimicrobium australe</name>
    <dbReference type="NCBI Taxonomy" id="2664430"/>
    <lineage>
        <taxon>Bacteria</taxon>
        <taxon>Bacillati</taxon>
        <taxon>Actinomycetota</taxon>
        <taxon>Acidimicrobiia</taxon>
        <taxon>Acidimicrobiales</taxon>
        <taxon>Acidimicrobiaceae</taxon>
        <taxon>Acidiferrimicrobium</taxon>
    </lineage>
</organism>
<feature type="region of interest" description="Disordered" evidence="1">
    <location>
        <begin position="148"/>
        <end position="225"/>
    </location>
</feature>
<feature type="compositionally biased region" description="Low complexity" evidence="1">
    <location>
        <begin position="195"/>
        <end position="208"/>
    </location>
</feature>
<gene>
    <name evidence="3" type="ORF">GHK86_16550</name>
</gene>
<dbReference type="PROSITE" id="PS51658">
    <property type="entry name" value="BFN"/>
    <property type="match status" value="1"/>
</dbReference>
<dbReference type="SUPFAM" id="SSF103256">
    <property type="entry name" value="Hypothetical protein TM0160"/>
    <property type="match status" value="1"/>
</dbReference>
<evidence type="ECO:0000313" key="4">
    <source>
        <dbReference type="Proteomes" id="UP000437736"/>
    </source>
</evidence>
<feature type="domain" description="BFN" evidence="2">
    <location>
        <begin position="4"/>
        <end position="144"/>
    </location>
</feature>
<dbReference type="EMBL" id="WJHE01000945">
    <property type="protein sequence ID" value="MST34324.1"/>
    <property type="molecule type" value="Genomic_DNA"/>
</dbReference>
<evidence type="ECO:0000313" key="3">
    <source>
        <dbReference type="EMBL" id="MST34324.1"/>
    </source>
</evidence>
<evidence type="ECO:0000256" key="1">
    <source>
        <dbReference type="SAM" id="MobiDB-lite"/>
    </source>
</evidence>
<dbReference type="Gene3D" id="3.10.690.10">
    <property type="entry name" value="Bifunctional nuclease domain"/>
    <property type="match status" value="1"/>
</dbReference>
<accession>A0ABW9QXC6</accession>
<dbReference type="Pfam" id="PF02577">
    <property type="entry name" value="BFN_dom"/>
    <property type="match status" value="1"/>
</dbReference>